<keyword evidence="6" id="KW-1185">Reference proteome</keyword>
<dbReference type="InterPro" id="IPR025667">
    <property type="entry name" value="SprB_repeat"/>
</dbReference>
<dbReference type="Gene3D" id="2.60.40.740">
    <property type="match status" value="2"/>
</dbReference>
<feature type="chain" id="PRO_5026687449" description="HYR domain-containing protein" evidence="2">
    <location>
        <begin position="19"/>
        <end position="537"/>
    </location>
</feature>
<accession>A0A6N8HFI9</accession>
<dbReference type="InterPro" id="IPR005084">
    <property type="entry name" value="CBM6"/>
</dbReference>
<dbReference type="InterPro" id="IPR013783">
    <property type="entry name" value="Ig-like_fold"/>
</dbReference>
<evidence type="ECO:0000313" key="5">
    <source>
        <dbReference type="EMBL" id="MUV04487.1"/>
    </source>
</evidence>
<evidence type="ECO:0000259" key="4">
    <source>
        <dbReference type="PROSITE" id="PS51175"/>
    </source>
</evidence>
<evidence type="ECO:0000313" key="6">
    <source>
        <dbReference type="Proteomes" id="UP000433945"/>
    </source>
</evidence>
<reference evidence="5 6" key="1">
    <citation type="submission" date="2019-12" db="EMBL/GenBank/DDBJ databases">
        <authorList>
            <person name="Sun J.-Q."/>
        </authorList>
    </citation>
    <scope>NUCLEOTIDE SEQUENCE [LARGE SCALE GENOMIC DNA]</scope>
    <source>
        <strain evidence="5 6">JCM 17928</strain>
    </source>
</reference>
<dbReference type="InterPro" id="IPR003410">
    <property type="entry name" value="HYR_dom"/>
</dbReference>
<evidence type="ECO:0000256" key="2">
    <source>
        <dbReference type="SAM" id="SignalP"/>
    </source>
</evidence>
<dbReference type="EMBL" id="WOWP01000049">
    <property type="protein sequence ID" value="MUV04487.1"/>
    <property type="molecule type" value="Genomic_DNA"/>
</dbReference>
<name>A0A6N8HFI9_9FLAO</name>
<protein>
    <recommendedName>
        <fullName evidence="7">HYR domain-containing protein</fullName>
    </recommendedName>
</protein>
<feature type="non-terminal residue" evidence="5">
    <location>
        <position position="537"/>
    </location>
</feature>
<comment type="caution">
    <text evidence="5">The sequence shown here is derived from an EMBL/GenBank/DDBJ whole genome shotgun (WGS) entry which is preliminary data.</text>
</comment>
<keyword evidence="1" id="KW-0677">Repeat</keyword>
<dbReference type="Gene3D" id="2.60.40.10">
    <property type="entry name" value="Immunoglobulins"/>
    <property type="match status" value="1"/>
</dbReference>
<dbReference type="RefSeq" id="WP_197429447.1">
    <property type="nucleotide sequence ID" value="NZ_WOWP01000049.1"/>
</dbReference>
<feature type="signal peptide" evidence="2">
    <location>
        <begin position="1"/>
        <end position="18"/>
    </location>
</feature>
<dbReference type="Pfam" id="PF13573">
    <property type="entry name" value="SprB"/>
    <property type="match status" value="4"/>
</dbReference>
<dbReference type="PROSITE" id="PS50825">
    <property type="entry name" value="HYR"/>
    <property type="match status" value="1"/>
</dbReference>
<feature type="domain" description="HYR" evidence="3">
    <location>
        <begin position="166"/>
        <end position="253"/>
    </location>
</feature>
<feature type="domain" description="CBM6" evidence="4">
    <location>
        <begin position="189"/>
        <end position="333"/>
    </location>
</feature>
<keyword evidence="2" id="KW-0732">Signal</keyword>
<dbReference type="Proteomes" id="UP000433945">
    <property type="component" value="Unassembled WGS sequence"/>
</dbReference>
<evidence type="ECO:0000259" key="3">
    <source>
        <dbReference type="PROSITE" id="PS50825"/>
    </source>
</evidence>
<proteinExistence type="predicted"/>
<evidence type="ECO:0008006" key="7">
    <source>
        <dbReference type="Google" id="ProtNLM"/>
    </source>
</evidence>
<dbReference type="AlphaFoldDB" id="A0A6N8HFI9"/>
<dbReference type="GO" id="GO:0030246">
    <property type="term" value="F:carbohydrate binding"/>
    <property type="evidence" value="ECO:0007669"/>
    <property type="project" value="InterPro"/>
</dbReference>
<gene>
    <name evidence="5" type="ORF">GN157_12280</name>
</gene>
<dbReference type="PROSITE" id="PS51175">
    <property type="entry name" value="CBM6"/>
    <property type="match status" value="1"/>
</dbReference>
<evidence type="ECO:0000256" key="1">
    <source>
        <dbReference type="ARBA" id="ARBA00022737"/>
    </source>
</evidence>
<organism evidence="5 6">
    <name type="scientific">Flavobacterium rakeshii</name>
    <dbReference type="NCBI Taxonomy" id="1038845"/>
    <lineage>
        <taxon>Bacteria</taxon>
        <taxon>Pseudomonadati</taxon>
        <taxon>Bacteroidota</taxon>
        <taxon>Flavobacteriia</taxon>
        <taxon>Flavobacteriales</taxon>
        <taxon>Flavobacteriaceae</taxon>
        <taxon>Flavobacterium</taxon>
    </lineage>
</organism>
<sequence length="537" mass="55021">MKKILLFLALLLFMNARGQCPGDTQTPYAGVPSGSINVSQAGRTTTYSNINLNGTGTNEAFVAAGATVTFSYDYSMQYNAGGECPGCVTQHYLGINNIFSECHSLDPFSGPISGSKSLSFTAPTTPGSYYITQRATWEFFCDGLLTGFNPNNSYAAVAVIHVGGTPTLIPPANVVVNGSGSCITQINRIRILAGDNCTDPVTITYNITGATTASGTGDASGTIFNNGVSTVTYTVTDSSSNVSTTSFTVTVNGPEASITAQNNITTCNGDNTGSATVTITNGTPPYSYSWSDGQTTPTAINLAAGNHTVTFTDGNGCGTLNVTITEPDAITVTAATTQVDVLCNGAATGSATIDVTGGTGAYTYLWDDSNAQTTATATGLTAGTYSVVVTDVNNCTYTHNFTIDEPDAITATAATTQIDVLCNGAATGSATIDVTGGTDAYTYLWDDINAQTTATATGLTAGTYSVVVTDVNNCTYTHNFTITEPDAITATAATTQVDVLCNGEATGSATIDVTGGTGAYTYLWDDINAQTTATATG</sequence>